<dbReference type="NCBIfam" id="TIGR02228">
    <property type="entry name" value="sigpep_I_arch"/>
    <property type="match status" value="1"/>
</dbReference>
<feature type="transmembrane region" description="Helical" evidence="14">
    <location>
        <begin position="17"/>
        <end position="38"/>
    </location>
</feature>
<comment type="function">
    <text evidence="12">Catalytic component of the signal peptidase complex (SPC) which catalyzes the cleavage of N-terminal signal sequences from nascent proteins as they are translocated into the lumen of the endoplasmic reticulum. Specifically cleaves N-terminal signal peptides that contain a hydrophobic alpha-helix (h-region) shorter than 18-20 amino acids.</text>
</comment>
<keyword evidence="9" id="KW-0735">Signal-anchor</keyword>
<organism evidence="16 17">
    <name type="scientific">Coprinellus micaceus</name>
    <name type="common">Glistening ink-cap mushroom</name>
    <name type="synonym">Coprinus micaceus</name>
    <dbReference type="NCBI Taxonomy" id="71717"/>
    <lineage>
        <taxon>Eukaryota</taxon>
        <taxon>Fungi</taxon>
        <taxon>Dikarya</taxon>
        <taxon>Basidiomycota</taxon>
        <taxon>Agaricomycotina</taxon>
        <taxon>Agaricomycetes</taxon>
        <taxon>Agaricomycetidae</taxon>
        <taxon>Agaricales</taxon>
        <taxon>Agaricineae</taxon>
        <taxon>Psathyrellaceae</taxon>
        <taxon>Coprinellus</taxon>
    </lineage>
</organism>
<comment type="similarity">
    <text evidence="3">Belongs to the peptidase S26B family.</text>
</comment>
<keyword evidence="10 14" id="KW-1133">Transmembrane helix</keyword>
<evidence type="ECO:0000256" key="14">
    <source>
        <dbReference type="SAM" id="Phobius"/>
    </source>
</evidence>
<dbReference type="GO" id="GO:0009003">
    <property type="term" value="F:signal peptidase activity"/>
    <property type="evidence" value="ECO:0007669"/>
    <property type="project" value="UniProtKB-EC"/>
</dbReference>
<dbReference type="PANTHER" id="PTHR10806:SF6">
    <property type="entry name" value="SIGNAL PEPTIDASE COMPLEX CATALYTIC SUBUNIT SEC11"/>
    <property type="match status" value="1"/>
</dbReference>
<dbReference type="InterPro" id="IPR001733">
    <property type="entry name" value="Peptidase_S26B"/>
</dbReference>
<dbReference type="Gene3D" id="2.10.109.10">
    <property type="entry name" value="Umud Fragment, subunit A"/>
    <property type="match status" value="1"/>
</dbReference>
<evidence type="ECO:0000256" key="1">
    <source>
        <dbReference type="ARBA" id="ARBA00000677"/>
    </source>
</evidence>
<dbReference type="GO" id="GO:0004252">
    <property type="term" value="F:serine-type endopeptidase activity"/>
    <property type="evidence" value="ECO:0007669"/>
    <property type="project" value="InterPro"/>
</dbReference>
<dbReference type="SUPFAM" id="SSF51306">
    <property type="entry name" value="LexA/Signal peptidase"/>
    <property type="match status" value="1"/>
</dbReference>
<comment type="subunit">
    <text evidence="13">Component of the signal peptidase complex (SPC) composed of a catalytic subunit SEC11 and three accessory subunits SPC1, SPC2 and SPC3. The complex induces a local thinning of the ER membrane which is used to measure the length of the signal peptide (SP) h-region of protein substrates. This ensures the selectivity of the complex towards h-regions shorter than 18-20 amino acids. SPC associates with the translocon complex.</text>
</comment>
<evidence type="ECO:0000259" key="15">
    <source>
        <dbReference type="Pfam" id="PF10502"/>
    </source>
</evidence>
<evidence type="ECO:0000256" key="8">
    <source>
        <dbReference type="ARBA" id="ARBA00022824"/>
    </source>
</evidence>
<evidence type="ECO:0000256" key="6">
    <source>
        <dbReference type="ARBA" id="ARBA00021755"/>
    </source>
</evidence>
<evidence type="ECO:0000256" key="12">
    <source>
        <dbReference type="ARBA" id="ARBA00045533"/>
    </source>
</evidence>
<dbReference type="Proteomes" id="UP000298030">
    <property type="component" value="Unassembled WGS sequence"/>
</dbReference>
<feature type="domain" description="Peptidase S26" evidence="15">
    <location>
        <begin position="26"/>
        <end position="98"/>
    </location>
</feature>
<evidence type="ECO:0000256" key="3">
    <source>
        <dbReference type="ARBA" id="ARBA00011035"/>
    </source>
</evidence>
<accession>A0A4Y7SV62</accession>
<evidence type="ECO:0000256" key="13">
    <source>
        <dbReference type="ARBA" id="ARBA00047037"/>
    </source>
</evidence>
<protein>
    <recommendedName>
        <fullName evidence="5">Signal peptidase complex catalytic subunit SEC11</fullName>
        <ecNumber evidence="4">3.4.21.89</ecNumber>
    </recommendedName>
    <alternativeName>
        <fullName evidence="6">Signal peptidase complex catalytic subunit sec11</fullName>
    </alternativeName>
</protein>
<keyword evidence="8" id="KW-0256">Endoplasmic reticulum</keyword>
<proteinExistence type="inferred from homology"/>
<keyword evidence="7 14" id="KW-0812">Transmembrane</keyword>
<dbReference type="GO" id="GO:0005787">
    <property type="term" value="C:signal peptidase complex"/>
    <property type="evidence" value="ECO:0007669"/>
    <property type="project" value="TreeGrafter"/>
</dbReference>
<name>A0A4Y7SV62_COPMI</name>
<comment type="subcellular location">
    <subcellularLocation>
        <location evidence="2">Endoplasmic reticulum membrane</location>
        <topology evidence="2">Single-pass type II membrane protein</topology>
    </subcellularLocation>
</comment>
<dbReference type="OrthoDB" id="10257561at2759"/>
<dbReference type="AlphaFoldDB" id="A0A4Y7SV62"/>
<evidence type="ECO:0000256" key="4">
    <source>
        <dbReference type="ARBA" id="ARBA00013208"/>
    </source>
</evidence>
<sequence>MFADEFKVFKRLGLRHLLLQVLSLVSSLTLALMLWHGLMIATNCESPVVVVLSESMEPAISRGDLLFLSNLASERYKTGDIVVYKIPGADTPIVHRVIERHDVPSTVDIRQYTKFAKVSKGTGRGSSSKLCGPSQLLLTKGDNNPVDDTELYRGLEWLEKGHIVGKVNGFLPYVGYVSIAMNGSSGLKYAVLGGLCLMVLL</sequence>
<evidence type="ECO:0000256" key="7">
    <source>
        <dbReference type="ARBA" id="ARBA00022692"/>
    </source>
</evidence>
<keyword evidence="17" id="KW-1185">Reference proteome</keyword>
<dbReference type="CDD" id="cd06530">
    <property type="entry name" value="S26_SPase_I"/>
    <property type="match status" value="1"/>
</dbReference>
<evidence type="ECO:0000256" key="2">
    <source>
        <dbReference type="ARBA" id="ARBA00004648"/>
    </source>
</evidence>
<dbReference type="EC" id="3.4.21.89" evidence="4"/>
<evidence type="ECO:0000256" key="11">
    <source>
        <dbReference type="ARBA" id="ARBA00023136"/>
    </source>
</evidence>
<comment type="caution">
    <text evidence="16">The sequence shown here is derived from an EMBL/GenBank/DDBJ whole genome shotgun (WGS) entry which is preliminary data.</text>
</comment>
<dbReference type="EMBL" id="QPFP01000056">
    <property type="protein sequence ID" value="TEB25508.1"/>
    <property type="molecule type" value="Genomic_DNA"/>
</dbReference>
<dbReference type="GO" id="GO:0006465">
    <property type="term" value="P:signal peptide processing"/>
    <property type="evidence" value="ECO:0007669"/>
    <property type="project" value="InterPro"/>
</dbReference>
<evidence type="ECO:0000313" key="17">
    <source>
        <dbReference type="Proteomes" id="UP000298030"/>
    </source>
</evidence>
<evidence type="ECO:0000313" key="16">
    <source>
        <dbReference type="EMBL" id="TEB25508.1"/>
    </source>
</evidence>
<reference evidence="16 17" key="1">
    <citation type="journal article" date="2019" name="Nat. Ecol. Evol.">
        <title>Megaphylogeny resolves global patterns of mushroom evolution.</title>
        <authorList>
            <person name="Varga T."/>
            <person name="Krizsan K."/>
            <person name="Foldi C."/>
            <person name="Dima B."/>
            <person name="Sanchez-Garcia M."/>
            <person name="Sanchez-Ramirez S."/>
            <person name="Szollosi G.J."/>
            <person name="Szarkandi J.G."/>
            <person name="Papp V."/>
            <person name="Albert L."/>
            <person name="Andreopoulos W."/>
            <person name="Angelini C."/>
            <person name="Antonin V."/>
            <person name="Barry K.W."/>
            <person name="Bougher N.L."/>
            <person name="Buchanan P."/>
            <person name="Buyck B."/>
            <person name="Bense V."/>
            <person name="Catcheside P."/>
            <person name="Chovatia M."/>
            <person name="Cooper J."/>
            <person name="Damon W."/>
            <person name="Desjardin D."/>
            <person name="Finy P."/>
            <person name="Geml J."/>
            <person name="Haridas S."/>
            <person name="Hughes K."/>
            <person name="Justo A."/>
            <person name="Karasinski D."/>
            <person name="Kautmanova I."/>
            <person name="Kiss B."/>
            <person name="Kocsube S."/>
            <person name="Kotiranta H."/>
            <person name="LaButti K.M."/>
            <person name="Lechner B.E."/>
            <person name="Liimatainen K."/>
            <person name="Lipzen A."/>
            <person name="Lukacs Z."/>
            <person name="Mihaltcheva S."/>
            <person name="Morgado L.N."/>
            <person name="Niskanen T."/>
            <person name="Noordeloos M.E."/>
            <person name="Ohm R.A."/>
            <person name="Ortiz-Santana B."/>
            <person name="Ovrebo C."/>
            <person name="Racz N."/>
            <person name="Riley R."/>
            <person name="Savchenko A."/>
            <person name="Shiryaev A."/>
            <person name="Soop K."/>
            <person name="Spirin V."/>
            <person name="Szebenyi C."/>
            <person name="Tomsovsky M."/>
            <person name="Tulloss R.E."/>
            <person name="Uehling J."/>
            <person name="Grigoriev I.V."/>
            <person name="Vagvolgyi C."/>
            <person name="Papp T."/>
            <person name="Martin F.M."/>
            <person name="Miettinen O."/>
            <person name="Hibbett D.S."/>
            <person name="Nagy L.G."/>
        </authorList>
    </citation>
    <scope>NUCLEOTIDE SEQUENCE [LARGE SCALE GENOMIC DNA]</scope>
    <source>
        <strain evidence="16 17">FP101781</strain>
    </source>
</reference>
<evidence type="ECO:0000256" key="9">
    <source>
        <dbReference type="ARBA" id="ARBA00022968"/>
    </source>
</evidence>
<evidence type="ECO:0000256" key="10">
    <source>
        <dbReference type="ARBA" id="ARBA00022989"/>
    </source>
</evidence>
<gene>
    <name evidence="16" type="ORF">FA13DRAFT_1158148</name>
</gene>
<evidence type="ECO:0000256" key="5">
    <source>
        <dbReference type="ARBA" id="ARBA00019685"/>
    </source>
</evidence>
<comment type="catalytic activity">
    <reaction evidence="1">
        <text>Cleavage of hydrophobic, N-terminal signal or leader sequences from secreted and periplasmic proteins.</text>
        <dbReference type="EC" id="3.4.21.89"/>
    </reaction>
</comment>
<dbReference type="PANTHER" id="PTHR10806">
    <property type="entry name" value="SIGNAL PEPTIDASE COMPLEX CATALYTIC SUBUNIT SEC11"/>
    <property type="match status" value="1"/>
</dbReference>
<keyword evidence="11 14" id="KW-0472">Membrane</keyword>
<dbReference type="STRING" id="71717.A0A4Y7SV62"/>
<dbReference type="Pfam" id="PF10502">
    <property type="entry name" value="Peptidase_S26"/>
    <property type="match status" value="1"/>
</dbReference>
<dbReference type="InterPro" id="IPR019533">
    <property type="entry name" value="Peptidase_S26"/>
</dbReference>
<dbReference type="InterPro" id="IPR036286">
    <property type="entry name" value="LexA/Signal_pep-like_sf"/>
</dbReference>